<dbReference type="Proteomes" id="UP000095767">
    <property type="component" value="Unassembled WGS sequence"/>
</dbReference>
<name>A0A1E5VDN3_9POAL</name>
<keyword evidence="1" id="KW-0472">Membrane</keyword>
<accession>A0A1E5VDN3</accession>
<proteinExistence type="predicted"/>
<keyword evidence="1" id="KW-0812">Transmembrane</keyword>
<gene>
    <name evidence="2" type="ORF">BAE44_0015733</name>
</gene>
<evidence type="ECO:0000256" key="1">
    <source>
        <dbReference type="SAM" id="Phobius"/>
    </source>
</evidence>
<evidence type="ECO:0000313" key="2">
    <source>
        <dbReference type="EMBL" id="OEL23250.1"/>
    </source>
</evidence>
<protein>
    <submittedName>
        <fullName evidence="2">Uncharacterized protein</fullName>
    </submittedName>
</protein>
<keyword evidence="3" id="KW-1185">Reference proteome</keyword>
<evidence type="ECO:0000313" key="3">
    <source>
        <dbReference type="Proteomes" id="UP000095767"/>
    </source>
</evidence>
<dbReference type="STRING" id="888268.A0A1E5VDN3"/>
<dbReference type="OrthoDB" id="8891264at2759"/>
<sequence length="91" mass="10217">MTAVKSNRNKSKPLAIALTTTGALLFLAFAISLIWLICKKLRQRNKSPILPPSIEEHYERVSYHTLANGTNGFSEANLLDLSKVLWLNVKH</sequence>
<dbReference type="EMBL" id="LWDX02043028">
    <property type="protein sequence ID" value="OEL23250.1"/>
    <property type="molecule type" value="Genomic_DNA"/>
</dbReference>
<feature type="transmembrane region" description="Helical" evidence="1">
    <location>
        <begin position="14"/>
        <end position="38"/>
    </location>
</feature>
<keyword evidence="1" id="KW-1133">Transmembrane helix</keyword>
<reference evidence="2 3" key="1">
    <citation type="submission" date="2016-09" db="EMBL/GenBank/DDBJ databases">
        <title>The draft genome of Dichanthelium oligosanthes: A C3 panicoid grass species.</title>
        <authorList>
            <person name="Studer A.J."/>
            <person name="Schnable J.C."/>
            <person name="Brutnell T.P."/>
        </authorList>
    </citation>
    <scope>NUCLEOTIDE SEQUENCE [LARGE SCALE GENOMIC DNA]</scope>
    <source>
        <strain evidence="3">cv. Kellogg 1175</strain>
        <tissue evidence="2">Leaf</tissue>
    </source>
</reference>
<dbReference type="AlphaFoldDB" id="A0A1E5VDN3"/>
<comment type="caution">
    <text evidence="2">The sequence shown here is derived from an EMBL/GenBank/DDBJ whole genome shotgun (WGS) entry which is preliminary data.</text>
</comment>
<organism evidence="2 3">
    <name type="scientific">Dichanthelium oligosanthes</name>
    <dbReference type="NCBI Taxonomy" id="888268"/>
    <lineage>
        <taxon>Eukaryota</taxon>
        <taxon>Viridiplantae</taxon>
        <taxon>Streptophyta</taxon>
        <taxon>Embryophyta</taxon>
        <taxon>Tracheophyta</taxon>
        <taxon>Spermatophyta</taxon>
        <taxon>Magnoliopsida</taxon>
        <taxon>Liliopsida</taxon>
        <taxon>Poales</taxon>
        <taxon>Poaceae</taxon>
        <taxon>PACMAD clade</taxon>
        <taxon>Panicoideae</taxon>
        <taxon>Panicodae</taxon>
        <taxon>Paniceae</taxon>
        <taxon>Dichantheliinae</taxon>
        <taxon>Dichanthelium</taxon>
    </lineage>
</organism>